<proteinExistence type="predicted"/>
<dbReference type="GO" id="GO:0016491">
    <property type="term" value="F:oxidoreductase activity"/>
    <property type="evidence" value="ECO:0007669"/>
    <property type="project" value="InterPro"/>
</dbReference>
<protein>
    <submittedName>
        <fullName evidence="2">NAD(P)/FAD-dependent oxidoreductase</fullName>
    </submittedName>
</protein>
<accession>A0A9D8KJ03</accession>
<dbReference type="SUPFAM" id="SSF51905">
    <property type="entry name" value="FAD/NAD(P)-binding domain"/>
    <property type="match status" value="1"/>
</dbReference>
<gene>
    <name evidence="2" type="ORF">JW984_15660</name>
</gene>
<dbReference type="PANTHER" id="PTHR46313">
    <property type="match status" value="1"/>
</dbReference>
<dbReference type="Gene3D" id="3.90.660.50">
    <property type="match status" value="1"/>
</dbReference>
<dbReference type="Pfam" id="PF01593">
    <property type="entry name" value="Amino_oxidase"/>
    <property type="match status" value="1"/>
</dbReference>
<dbReference type="InterPro" id="IPR036188">
    <property type="entry name" value="FAD/NAD-bd_sf"/>
</dbReference>
<comment type="caution">
    <text evidence="2">The sequence shown here is derived from an EMBL/GenBank/DDBJ whole genome shotgun (WGS) entry which is preliminary data.</text>
</comment>
<dbReference type="InterPro" id="IPR002937">
    <property type="entry name" value="Amino_oxidase"/>
</dbReference>
<organism evidence="2 3">
    <name type="scientific">Candidatus Zymogenus saltonus</name>
    <dbReference type="NCBI Taxonomy" id="2844893"/>
    <lineage>
        <taxon>Bacteria</taxon>
        <taxon>Deltaproteobacteria</taxon>
        <taxon>Candidatus Zymogenia</taxon>
        <taxon>Candidatus Zymogeniales</taxon>
        <taxon>Candidatus Zymogenaceae</taxon>
        <taxon>Candidatus Zymogenus</taxon>
    </lineage>
</organism>
<dbReference type="Gene3D" id="3.50.50.60">
    <property type="entry name" value="FAD/NAD(P)-binding domain"/>
    <property type="match status" value="2"/>
</dbReference>
<evidence type="ECO:0000313" key="2">
    <source>
        <dbReference type="EMBL" id="MBN1574634.1"/>
    </source>
</evidence>
<evidence type="ECO:0000313" key="3">
    <source>
        <dbReference type="Proteomes" id="UP000809273"/>
    </source>
</evidence>
<reference evidence="2" key="2">
    <citation type="submission" date="2021-01" db="EMBL/GenBank/DDBJ databases">
        <authorList>
            <person name="Hahn C.R."/>
            <person name="Youssef N.H."/>
            <person name="Elshahed M."/>
        </authorList>
    </citation>
    <scope>NUCLEOTIDE SEQUENCE</scope>
    <source>
        <strain evidence="2">Zod_Metabat.24</strain>
    </source>
</reference>
<reference evidence="2" key="1">
    <citation type="journal article" date="2021" name="Environ. Microbiol.">
        <title>Genomic characterization of three novel Desulfobacterota classes expand the metabolic and phylogenetic diversity of the phylum.</title>
        <authorList>
            <person name="Murphy C.L."/>
            <person name="Biggerstaff J."/>
            <person name="Eichhorn A."/>
            <person name="Ewing E."/>
            <person name="Shahan R."/>
            <person name="Soriano D."/>
            <person name="Stewart S."/>
            <person name="VanMol K."/>
            <person name="Walker R."/>
            <person name="Walters P."/>
            <person name="Elshahed M.S."/>
            <person name="Youssef N.H."/>
        </authorList>
    </citation>
    <scope>NUCLEOTIDE SEQUENCE</scope>
    <source>
        <strain evidence="2">Zod_Metabat.24</strain>
    </source>
</reference>
<dbReference type="GO" id="GO:0016116">
    <property type="term" value="P:carotenoid metabolic process"/>
    <property type="evidence" value="ECO:0007669"/>
    <property type="project" value="InterPro"/>
</dbReference>
<dbReference type="Proteomes" id="UP000809273">
    <property type="component" value="Unassembled WGS sequence"/>
</dbReference>
<dbReference type="AlphaFoldDB" id="A0A9D8KJ03"/>
<dbReference type="InterPro" id="IPR045892">
    <property type="entry name" value="CrtISO-like"/>
</dbReference>
<sequence>MTNSVVIGAGMAGLTVAAYLARDGMDVDVYEQSDFIGGVTMSMKEKGFTWDIGPMIIEAVGPGEPGGVVLKEIGAADRFKLIMGDRVVAFPDYTVRKPEKYSGPYWRKDLLKEIFPDEADGIDRFYNICDIVTDLVTLDRMAKVRGPVRAFFYKIGMLILYLRIKKYEKLSAKELLDLYFTDEKIKAFFTAILADLVVLPSEFIGLGVPFFNPETAYDYRIPAKRVFGIGPKRVQFYYVAGGIGKMVDAVAKSVTEAGGKIHTNKAVKKILTEGEKVTGVELENGKVVEADMVFVSGGARECFLKLIGKDRLPTDFAAKIEDVPLMESVFMVQLGVDMDPTPYQDRPVVYYINTYDIEGGVYLTRDGEYHEGKEGFVVYINSFHTPEMAPKGMHSITIYTIAPSEIEGGWEAVKDEMTEKLLVEVEKTIPGLRKSVKVKITLTPDDFKRITYMPDHHSFGGMCPIMGKEAPKFRTPFKNLWFIGSQSEAGASVPAQIINAKRIFKMAKREV</sequence>
<dbReference type="PANTHER" id="PTHR46313:SF3">
    <property type="entry name" value="PROLYCOPENE ISOMERASE, CHLOROPLASTIC"/>
    <property type="match status" value="1"/>
</dbReference>
<evidence type="ECO:0000259" key="1">
    <source>
        <dbReference type="Pfam" id="PF01593"/>
    </source>
</evidence>
<dbReference type="PRINTS" id="PR00419">
    <property type="entry name" value="ADXRDTASE"/>
</dbReference>
<dbReference type="EMBL" id="JAFGIX010000085">
    <property type="protein sequence ID" value="MBN1574634.1"/>
    <property type="molecule type" value="Genomic_DNA"/>
</dbReference>
<feature type="domain" description="Amine oxidase" evidence="1">
    <location>
        <begin position="11"/>
        <end position="401"/>
    </location>
</feature>
<name>A0A9D8KJ03_9DELT</name>